<organism evidence="1">
    <name type="scientific">Cacopsylla melanoneura</name>
    <dbReference type="NCBI Taxonomy" id="428564"/>
    <lineage>
        <taxon>Eukaryota</taxon>
        <taxon>Metazoa</taxon>
        <taxon>Ecdysozoa</taxon>
        <taxon>Arthropoda</taxon>
        <taxon>Hexapoda</taxon>
        <taxon>Insecta</taxon>
        <taxon>Pterygota</taxon>
        <taxon>Neoptera</taxon>
        <taxon>Paraneoptera</taxon>
        <taxon>Hemiptera</taxon>
        <taxon>Sternorrhyncha</taxon>
        <taxon>Psylloidea</taxon>
        <taxon>Psyllidae</taxon>
        <taxon>Psyllinae</taxon>
        <taxon>Cacopsylla</taxon>
    </lineage>
</organism>
<reference evidence="1" key="1">
    <citation type="submission" date="2021-05" db="EMBL/GenBank/DDBJ databases">
        <authorList>
            <person name="Alioto T."/>
            <person name="Alioto T."/>
            <person name="Gomez Garrido J."/>
        </authorList>
    </citation>
    <scope>NUCLEOTIDE SEQUENCE</scope>
</reference>
<name>A0A8D8WQL5_9HEMI</name>
<accession>A0A8D8WQL5</accession>
<evidence type="ECO:0000313" key="1">
    <source>
        <dbReference type="EMBL" id="CAG6666754.1"/>
    </source>
</evidence>
<protein>
    <submittedName>
        <fullName evidence="1">Uncharacterized protein</fullName>
    </submittedName>
</protein>
<proteinExistence type="predicted"/>
<dbReference type="EMBL" id="HBUF01215057">
    <property type="protein sequence ID" value="CAG6666754.1"/>
    <property type="molecule type" value="Transcribed_RNA"/>
</dbReference>
<dbReference type="AlphaFoldDB" id="A0A8D8WQL5"/>
<sequence length="164" mass="18756">MRCAGWADTVLLPRCCETVYSGWARRRPSNWPRNLLMSGSPCWETLTRPDYLNYTLRCVGIIWHPNCPPYPWTALYSTLPHPLTPRPLPDHTPLPCLPRWTTIHQGRARLLLIRVVRVTKPRPHLSQNTTANTRVTASARPVPAQVVKDRLVPLTRTSVRLPLS</sequence>